<reference evidence="3" key="1">
    <citation type="submission" date="2021-01" db="EMBL/GenBank/DDBJ databases">
        <authorList>
            <person name="Corre E."/>
            <person name="Pelletier E."/>
            <person name="Niang G."/>
            <person name="Scheremetjew M."/>
            <person name="Finn R."/>
            <person name="Kale V."/>
            <person name="Holt S."/>
            <person name="Cochrane G."/>
            <person name="Meng A."/>
            <person name="Brown T."/>
            <person name="Cohen L."/>
        </authorList>
    </citation>
    <scope>NUCLEOTIDE SEQUENCE</scope>
    <source>
        <strain evidence="3">CCMP494</strain>
    </source>
</reference>
<proteinExistence type="predicted"/>
<keyword evidence="2" id="KW-0472">Membrane</keyword>
<feature type="region of interest" description="Disordered" evidence="1">
    <location>
        <begin position="38"/>
        <end position="63"/>
    </location>
</feature>
<gene>
    <name evidence="3" type="ORF">MSP1404_LOCUS5687</name>
</gene>
<evidence type="ECO:0000256" key="2">
    <source>
        <dbReference type="SAM" id="Phobius"/>
    </source>
</evidence>
<accession>A0A7S0KMP8</accession>
<name>A0A7S0KMP8_MICPS</name>
<keyword evidence="2" id="KW-1133">Transmembrane helix</keyword>
<dbReference type="EMBL" id="HBEV01007403">
    <property type="protein sequence ID" value="CAD8586824.1"/>
    <property type="molecule type" value="Transcribed_RNA"/>
</dbReference>
<evidence type="ECO:0000313" key="3">
    <source>
        <dbReference type="EMBL" id="CAD8586824.1"/>
    </source>
</evidence>
<organism evidence="3">
    <name type="scientific">Micromonas pusilla</name>
    <name type="common">Picoplanktonic green alga</name>
    <name type="synonym">Chromulina pusilla</name>
    <dbReference type="NCBI Taxonomy" id="38833"/>
    <lineage>
        <taxon>Eukaryota</taxon>
        <taxon>Viridiplantae</taxon>
        <taxon>Chlorophyta</taxon>
        <taxon>Mamiellophyceae</taxon>
        <taxon>Mamiellales</taxon>
        <taxon>Mamiellaceae</taxon>
        <taxon>Micromonas</taxon>
    </lineage>
</organism>
<evidence type="ECO:0000256" key="1">
    <source>
        <dbReference type="SAM" id="MobiDB-lite"/>
    </source>
</evidence>
<feature type="compositionally biased region" description="Low complexity" evidence="1">
    <location>
        <begin position="44"/>
        <end position="63"/>
    </location>
</feature>
<feature type="transmembrane region" description="Helical" evidence="2">
    <location>
        <begin position="86"/>
        <end position="108"/>
    </location>
</feature>
<protein>
    <submittedName>
        <fullName evidence="3">Uncharacterized protein</fullName>
    </submittedName>
</protein>
<keyword evidence="2" id="KW-0812">Transmembrane</keyword>
<sequence>MAAVTCVAASITARPSRCRRVRVPEALATLQPRAALDASPATLRGSSSDIRFSKSSPSSRSVRTRAAAPDVSAIAQIALRDDYDPVVFLFCLNALFLSVVINVVNYGMEKDEETGMLKMPEGGVGAILDKTKRGMADYFTALPKQFKEMYAGKDEALERAIEELEDAKMAAYAARGTANAEATAKAFMDARRRAVDAGLSPSSELLNPGLPSNTE</sequence>
<dbReference type="AlphaFoldDB" id="A0A7S0KMP8"/>